<comment type="caution">
    <text evidence="1">The sequence shown here is derived from an EMBL/GenBank/DDBJ whole genome shotgun (WGS) entry which is preliminary data.</text>
</comment>
<sequence length="192" mass="22704">MLLLAIVLILIVILCVALPLIRIYVRLEWEITDEKRVIYIKVYMLGLRVWRNTYDMDQFLDDNHPSSSLTIKQRLQLFQYIKQIGIERVRFEQFEAEAVIGTGEPDTTSIIYGILQSLFEVIKHQFLSKVFEEHKQPLLLLAADFEHEVYQSEGICMISLKLSNTMIVIKKWKRQKRMMLKEMKGAMKHDEK</sequence>
<dbReference type="Proteomes" id="UP000012283">
    <property type="component" value="Unassembled WGS sequence"/>
</dbReference>
<dbReference type="PATRIC" id="fig|1308866.3.peg.1638"/>
<dbReference type="RefSeq" id="WP_003467971.1">
    <property type="nucleotide sequence ID" value="NZ_APML01000026.1"/>
</dbReference>
<gene>
    <name evidence="1" type="ORF">J416_08112</name>
</gene>
<dbReference type="STRING" id="1308866.J416_08112"/>
<evidence type="ECO:0000313" key="2">
    <source>
        <dbReference type="Proteomes" id="UP000012283"/>
    </source>
</evidence>
<dbReference type="EMBL" id="APML01000026">
    <property type="protein sequence ID" value="ENH96934.1"/>
    <property type="molecule type" value="Genomic_DNA"/>
</dbReference>
<evidence type="ECO:0008006" key="3">
    <source>
        <dbReference type="Google" id="ProtNLM"/>
    </source>
</evidence>
<keyword evidence="2" id="KW-1185">Reference proteome</keyword>
<name>N4WCG4_9BACI</name>
<proteinExistence type="predicted"/>
<accession>N4WCG4</accession>
<organism evidence="1 2">
    <name type="scientific">Gracilibacillus halophilus YIM-C55.5</name>
    <dbReference type="NCBI Taxonomy" id="1308866"/>
    <lineage>
        <taxon>Bacteria</taxon>
        <taxon>Bacillati</taxon>
        <taxon>Bacillota</taxon>
        <taxon>Bacilli</taxon>
        <taxon>Bacillales</taxon>
        <taxon>Bacillaceae</taxon>
        <taxon>Gracilibacillus</taxon>
    </lineage>
</organism>
<evidence type="ECO:0000313" key="1">
    <source>
        <dbReference type="EMBL" id="ENH96934.1"/>
    </source>
</evidence>
<reference evidence="1 2" key="1">
    <citation type="submission" date="2013-03" db="EMBL/GenBank/DDBJ databases">
        <title>Draft genome sequence of Gracibacillus halophilus YIM-C55.5, a moderately halophilic and thermophilic organism from the Xiaochaidamu salt lake.</title>
        <authorList>
            <person name="Sugumar T."/>
            <person name="Polireddy D.R."/>
            <person name="Antony A."/>
            <person name="Madhava Y.R."/>
            <person name="Sivakumar N."/>
        </authorList>
    </citation>
    <scope>NUCLEOTIDE SEQUENCE [LARGE SCALE GENOMIC DNA]</scope>
    <source>
        <strain evidence="1 2">YIM-C55.5</strain>
    </source>
</reference>
<dbReference type="eggNOG" id="ENOG5030802">
    <property type="taxonomic scope" value="Bacteria"/>
</dbReference>
<protein>
    <recommendedName>
        <fullName evidence="3">DUF2953 domain-containing protein</fullName>
    </recommendedName>
</protein>
<dbReference type="OrthoDB" id="2967948at2"/>
<dbReference type="AlphaFoldDB" id="N4WCG4"/>